<keyword evidence="4" id="KW-0413">Isomerase</keyword>
<comment type="caution">
    <text evidence="4">The sequence shown here is derived from an EMBL/GenBank/DDBJ whole genome shotgun (WGS) entry which is preliminary data.</text>
</comment>
<dbReference type="GO" id="GO:0016034">
    <property type="term" value="F:maleylacetoacetate isomerase activity"/>
    <property type="evidence" value="ECO:0007669"/>
    <property type="project" value="TreeGrafter"/>
</dbReference>
<evidence type="ECO:0000259" key="2">
    <source>
        <dbReference type="PROSITE" id="PS50404"/>
    </source>
</evidence>
<dbReference type="PANTHER" id="PTHR42673:SF21">
    <property type="entry name" value="GLUTATHIONE S-TRANSFERASE YFCF"/>
    <property type="match status" value="1"/>
</dbReference>
<dbReference type="InterPro" id="IPR034333">
    <property type="entry name" value="GST_Zeta_N"/>
</dbReference>
<feature type="domain" description="GST C-terminal" evidence="3">
    <location>
        <begin position="90"/>
        <end position="216"/>
    </location>
</feature>
<dbReference type="InterPro" id="IPR034330">
    <property type="entry name" value="GST_Zeta_C"/>
</dbReference>
<evidence type="ECO:0000259" key="3">
    <source>
        <dbReference type="PROSITE" id="PS50405"/>
    </source>
</evidence>
<dbReference type="PROSITE" id="PS50405">
    <property type="entry name" value="GST_CTER"/>
    <property type="match status" value="1"/>
</dbReference>
<dbReference type="EMBL" id="MAJZ01000473">
    <property type="protein sequence ID" value="OCH76175.1"/>
    <property type="molecule type" value="Genomic_DNA"/>
</dbReference>
<dbReference type="GO" id="GO:0006749">
    <property type="term" value="P:glutathione metabolic process"/>
    <property type="evidence" value="ECO:0007669"/>
    <property type="project" value="TreeGrafter"/>
</dbReference>
<evidence type="ECO:0000313" key="4">
    <source>
        <dbReference type="EMBL" id="OCH76175.1"/>
    </source>
</evidence>
<dbReference type="FunFam" id="1.20.1050.10:FF:000017">
    <property type="entry name" value="Maleylacetoacetate isomerase"/>
    <property type="match status" value="1"/>
</dbReference>
<reference evidence="5" key="1">
    <citation type="submission" date="2016-06" db="EMBL/GenBank/DDBJ databases">
        <authorList>
            <person name="Hehemann J.-H."/>
            <person name="Arevalo P."/>
            <person name="Datta M.S."/>
            <person name="Polz M.F."/>
        </authorList>
    </citation>
    <scope>NUCLEOTIDE SEQUENCE [LARGE SCALE GENOMIC DNA]</scope>
    <source>
        <strain evidence="5">9CSC122</strain>
    </source>
</reference>
<dbReference type="Gene3D" id="3.40.30.10">
    <property type="entry name" value="Glutaredoxin"/>
    <property type="match status" value="1"/>
</dbReference>
<dbReference type="Gene3D" id="1.20.1050.10">
    <property type="match status" value="1"/>
</dbReference>
<dbReference type="InterPro" id="IPR040079">
    <property type="entry name" value="Glutathione_S-Trfase"/>
</dbReference>
<dbReference type="AlphaFoldDB" id="A0A1B9QZA5"/>
<proteinExistence type="inferred from homology"/>
<dbReference type="SFLD" id="SFLDS00019">
    <property type="entry name" value="Glutathione_Transferase_(cytos"/>
    <property type="match status" value="1"/>
</dbReference>
<protein>
    <submittedName>
        <fullName evidence="4">Maleylacetoacetate isomerase</fullName>
    </submittedName>
</protein>
<dbReference type="CDD" id="cd03191">
    <property type="entry name" value="GST_C_Zeta"/>
    <property type="match status" value="1"/>
</dbReference>
<dbReference type="RefSeq" id="WP_017039430.1">
    <property type="nucleotide sequence ID" value="NZ_JBNGCH010000473.1"/>
</dbReference>
<dbReference type="Pfam" id="PF13417">
    <property type="entry name" value="GST_N_3"/>
    <property type="match status" value="1"/>
</dbReference>
<dbReference type="InterPro" id="IPR010987">
    <property type="entry name" value="Glutathione-S-Trfase_C-like"/>
</dbReference>
<accession>A0A1B9QZA5</accession>
<dbReference type="InterPro" id="IPR004046">
    <property type="entry name" value="GST_C"/>
</dbReference>
<dbReference type="GO" id="GO:0006559">
    <property type="term" value="P:L-phenylalanine catabolic process"/>
    <property type="evidence" value="ECO:0007669"/>
    <property type="project" value="TreeGrafter"/>
</dbReference>
<dbReference type="InterPro" id="IPR036282">
    <property type="entry name" value="Glutathione-S-Trfase_C_sf"/>
</dbReference>
<evidence type="ECO:0000256" key="1">
    <source>
        <dbReference type="ARBA" id="ARBA00010007"/>
    </source>
</evidence>
<dbReference type="InterPro" id="IPR036249">
    <property type="entry name" value="Thioredoxin-like_sf"/>
</dbReference>
<keyword evidence="5" id="KW-1185">Reference proteome</keyword>
<dbReference type="GO" id="GO:0005737">
    <property type="term" value="C:cytoplasm"/>
    <property type="evidence" value="ECO:0007669"/>
    <property type="project" value="InterPro"/>
</dbReference>
<feature type="domain" description="GST N-terminal" evidence="2">
    <location>
        <begin position="2"/>
        <end position="85"/>
    </location>
</feature>
<comment type="similarity">
    <text evidence="1">Belongs to the GST superfamily. Zeta family.</text>
</comment>
<dbReference type="PANTHER" id="PTHR42673">
    <property type="entry name" value="MALEYLACETOACETATE ISOMERASE"/>
    <property type="match status" value="1"/>
</dbReference>
<dbReference type="SUPFAM" id="SSF47616">
    <property type="entry name" value="GST C-terminal domain-like"/>
    <property type="match status" value="1"/>
</dbReference>
<dbReference type="NCBIfam" id="TIGR01262">
    <property type="entry name" value="maiA"/>
    <property type="match status" value="1"/>
</dbReference>
<dbReference type="Proteomes" id="UP000093173">
    <property type="component" value="Unassembled WGS sequence"/>
</dbReference>
<gene>
    <name evidence="4" type="ORF">A6E14_09740</name>
</gene>
<evidence type="ECO:0000313" key="5">
    <source>
        <dbReference type="Proteomes" id="UP000093173"/>
    </source>
</evidence>
<dbReference type="Pfam" id="PF00043">
    <property type="entry name" value="GST_C"/>
    <property type="match status" value="1"/>
</dbReference>
<name>A0A1B9QZA5_9VIBR</name>
<dbReference type="CDD" id="cd03042">
    <property type="entry name" value="GST_N_Zeta"/>
    <property type="match status" value="1"/>
</dbReference>
<dbReference type="PROSITE" id="PS50404">
    <property type="entry name" value="GST_NTER"/>
    <property type="match status" value="1"/>
</dbReference>
<dbReference type="InterPro" id="IPR004045">
    <property type="entry name" value="Glutathione_S-Trfase_N"/>
</dbReference>
<organism evidence="4 5">
    <name type="scientific">Vibrio genomosp. F10</name>
    <dbReference type="NCBI Taxonomy" id="723171"/>
    <lineage>
        <taxon>Bacteria</taxon>
        <taxon>Pseudomonadati</taxon>
        <taxon>Pseudomonadota</taxon>
        <taxon>Gammaproteobacteria</taxon>
        <taxon>Vibrionales</taxon>
        <taxon>Vibrionaceae</taxon>
        <taxon>Vibrio</taxon>
    </lineage>
</organism>
<dbReference type="SFLD" id="SFLDG00358">
    <property type="entry name" value="Main_(cytGST)"/>
    <property type="match status" value="1"/>
</dbReference>
<dbReference type="InterPro" id="IPR005955">
    <property type="entry name" value="GST_Zeta"/>
</dbReference>
<dbReference type="SUPFAM" id="SSF52833">
    <property type="entry name" value="Thioredoxin-like"/>
    <property type="match status" value="1"/>
</dbReference>
<dbReference type="GO" id="GO:0004364">
    <property type="term" value="F:glutathione transferase activity"/>
    <property type="evidence" value="ECO:0007669"/>
    <property type="project" value="TreeGrafter"/>
</dbReference>
<sequence>MAPMTLYGYWRSSAAYRVRIALNLKQLMYQHQSIHLLNQGGEQHQPEFRSLNASELVPVLKDGEVILSQSLTIIDYLDNCYSGPKLVPSAGIERYQVMALAQDIAMDIHPINNLRVLQYLERELGADAEQKKHWYRHWVSVGFSAFEQKLKKSAKEYCVGNTISLADVCLVPQVYNARRFDVDMAEFPKISAIDKALSDHPAFIASLPENQPDAQG</sequence>